<reference evidence="1" key="1">
    <citation type="journal article" date="2020" name="bioRxiv">
        <title>Whole genome comparisons of ergot fungi reveals the divergence and evolution of species within the genus Claviceps are the result of varying mechanisms driving genome evolution and host range expansion.</title>
        <authorList>
            <person name="Wyka S.A."/>
            <person name="Mondo S.J."/>
            <person name="Liu M."/>
            <person name="Dettman J."/>
            <person name="Nalam V."/>
            <person name="Broders K.D."/>
        </authorList>
    </citation>
    <scope>NUCLEOTIDE SEQUENCE</scope>
    <source>
        <strain evidence="1">CCC 602</strain>
    </source>
</reference>
<evidence type="ECO:0000313" key="1">
    <source>
        <dbReference type="EMBL" id="KAG6011572.1"/>
    </source>
</evidence>
<evidence type="ECO:0000313" key="2">
    <source>
        <dbReference type="Proteomes" id="UP000748025"/>
    </source>
</evidence>
<accession>A0A9P7NDF1</accession>
<dbReference type="Proteomes" id="UP000748025">
    <property type="component" value="Unassembled WGS sequence"/>
</dbReference>
<name>A0A9P7NDF1_9HYPO</name>
<organism evidence="1 2">
    <name type="scientific">Claviceps pusilla</name>
    <dbReference type="NCBI Taxonomy" id="123648"/>
    <lineage>
        <taxon>Eukaryota</taxon>
        <taxon>Fungi</taxon>
        <taxon>Dikarya</taxon>
        <taxon>Ascomycota</taxon>
        <taxon>Pezizomycotina</taxon>
        <taxon>Sordariomycetes</taxon>
        <taxon>Hypocreomycetidae</taxon>
        <taxon>Hypocreales</taxon>
        <taxon>Clavicipitaceae</taxon>
        <taxon>Claviceps</taxon>
    </lineage>
</organism>
<sequence>MDKEICGVVNAKGGLAEDGGSIKRVGQREDNCCCKPLLAQESTATGEDMSRVRKQSRMATPRTAQSMHGVILFLAAAI</sequence>
<protein>
    <submittedName>
        <fullName evidence="1">Uncharacterized protein</fullName>
    </submittedName>
</protein>
<comment type="caution">
    <text evidence="1">The sequence shown here is derived from an EMBL/GenBank/DDBJ whole genome shotgun (WGS) entry which is preliminary data.</text>
</comment>
<dbReference type="EMBL" id="SRPW01000860">
    <property type="protein sequence ID" value="KAG6011572.1"/>
    <property type="molecule type" value="Genomic_DNA"/>
</dbReference>
<gene>
    <name evidence="1" type="ORF">E4U43_008233</name>
</gene>
<proteinExistence type="predicted"/>
<keyword evidence="2" id="KW-1185">Reference proteome</keyword>
<dbReference type="AlphaFoldDB" id="A0A9P7NDF1"/>